<gene>
    <name evidence="14" type="ORF">A2904_01880</name>
</gene>
<evidence type="ECO:0000256" key="10">
    <source>
        <dbReference type="ARBA" id="ARBA00023136"/>
    </source>
</evidence>
<keyword evidence="4" id="KW-0645">Protease</keyword>
<evidence type="ECO:0008006" key="16">
    <source>
        <dbReference type="Google" id="ProtNLM"/>
    </source>
</evidence>
<dbReference type="InterPro" id="IPR041489">
    <property type="entry name" value="PDZ_6"/>
</dbReference>
<evidence type="ECO:0000313" key="15">
    <source>
        <dbReference type="Proteomes" id="UP000176308"/>
    </source>
</evidence>
<comment type="subcellular location">
    <subcellularLocation>
        <location evidence="2">Membrane</location>
        <topology evidence="2">Multi-pass membrane protein</topology>
    </subcellularLocation>
</comment>
<evidence type="ECO:0000313" key="14">
    <source>
        <dbReference type="EMBL" id="OGZ70689.1"/>
    </source>
</evidence>
<evidence type="ECO:0000256" key="1">
    <source>
        <dbReference type="ARBA" id="ARBA00001947"/>
    </source>
</evidence>
<keyword evidence="9" id="KW-0482">Metalloprotease</keyword>
<keyword evidence="7" id="KW-0862">Zinc</keyword>
<dbReference type="Gene3D" id="2.30.42.10">
    <property type="match status" value="1"/>
</dbReference>
<name>A0A1G2I7J7_9BACT</name>
<evidence type="ECO:0000256" key="5">
    <source>
        <dbReference type="ARBA" id="ARBA00022692"/>
    </source>
</evidence>
<feature type="transmembrane region" description="Helical" evidence="11">
    <location>
        <begin position="93"/>
        <end position="117"/>
    </location>
</feature>
<dbReference type="GO" id="GO:0006508">
    <property type="term" value="P:proteolysis"/>
    <property type="evidence" value="ECO:0007669"/>
    <property type="project" value="UniProtKB-KW"/>
</dbReference>
<feature type="domain" description="PDZ" evidence="13">
    <location>
        <begin position="138"/>
        <end position="194"/>
    </location>
</feature>
<dbReference type="PANTHER" id="PTHR42837">
    <property type="entry name" value="REGULATOR OF SIGMA-E PROTEASE RSEP"/>
    <property type="match status" value="1"/>
</dbReference>
<reference evidence="14 15" key="1">
    <citation type="journal article" date="2016" name="Nat. Commun.">
        <title>Thousands of microbial genomes shed light on interconnected biogeochemical processes in an aquifer system.</title>
        <authorList>
            <person name="Anantharaman K."/>
            <person name="Brown C.T."/>
            <person name="Hug L.A."/>
            <person name="Sharon I."/>
            <person name="Castelle C.J."/>
            <person name="Probst A.J."/>
            <person name="Thomas B.C."/>
            <person name="Singh A."/>
            <person name="Wilkins M.J."/>
            <person name="Karaoz U."/>
            <person name="Brodie E.L."/>
            <person name="Williams K.H."/>
            <person name="Hubbard S.S."/>
            <person name="Banfield J.F."/>
        </authorList>
    </citation>
    <scope>NUCLEOTIDE SEQUENCE [LARGE SCALE GENOMIC DNA]</scope>
</reference>
<dbReference type="EMBL" id="MHOX01000022">
    <property type="protein sequence ID" value="OGZ70689.1"/>
    <property type="molecule type" value="Genomic_DNA"/>
</dbReference>
<keyword evidence="6" id="KW-0378">Hydrolase</keyword>
<feature type="transmembrane region" description="Helical" evidence="11">
    <location>
        <begin position="342"/>
        <end position="361"/>
    </location>
</feature>
<comment type="similarity">
    <text evidence="3">Belongs to the peptidase M50B family.</text>
</comment>
<dbReference type="SUPFAM" id="SSF50156">
    <property type="entry name" value="PDZ domain-like"/>
    <property type="match status" value="1"/>
</dbReference>
<feature type="transmembrane region" description="Helical" evidence="11">
    <location>
        <begin position="6"/>
        <end position="29"/>
    </location>
</feature>
<evidence type="ECO:0000256" key="4">
    <source>
        <dbReference type="ARBA" id="ARBA00022670"/>
    </source>
</evidence>
<dbReference type="AlphaFoldDB" id="A0A1G2I7J7"/>
<feature type="transmembrane region" description="Helical" evidence="11">
    <location>
        <begin position="293"/>
        <end position="311"/>
    </location>
</feature>
<sequence>MISVILTLVIAFFSLIALMVIHEFGHFIIAKKFGVKVEEFGIGYPPRIFGKKFGETLYSINLLPLGAFVRIYGEEGDVDDYRSFSNLVIWKRVLIIIGGVVAFWIASMILFSIVFAIGADIPVGDQDVAGLTNTRVQVISVSEDSPAKNAGLVAGDVLLSFKVENEELKIDKIKDVQDFTKENAGKEITLAIKRQDKTIETLLTLRDQVPQGQGALGVGLERMGTLIKKYPWYQSPIKGVLYTGEITIKALQSLFTVFSDLFSGKGIPKGAEMLGPIGITVFLARAVDFGPGFFLYFIASISVFVAIFNIFPIPALDGGKLIFLAIEKIRGKPVSARVEQNITVVFFFLLIAMSIFITIRFDIPRL</sequence>
<dbReference type="InterPro" id="IPR008915">
    <property type="entry name" value="Peptidase_M50"/>
</dbReference>
<comment type="cofactor">
    <cofactor evidence="1">
        <name>Zn(2+)</name>
        <dbReference type="ChEBI" id="CHEBI:29105"/>
    </cofactor>
</comment>
<dbReference type="InterPro" id="IPR004387">
    <property type="entry name" value="Pept_M50_Zn"/>
</dbReference>
<evidence type="ECO:0000259" key="13">
    <source>
        <dbReference type="Pfam" id="PF17820"/>
    </source>
</evidence>
<dbReference type="InterPro" id="IPR036034">
    <property type="entry name" value="PDZ_sf"/>
</dbReference>
<comment type="caution">
    <text evidence="14">The sequence shown here is derived from an EMBL/GenBank/DDBJ whole genome shotgun (WGS) entry which is preliminary data.</text>
</comment>
<protein>
    <recommendedName>
        <fullName evidence="16">PDZ domain-containing protein</fullName>
    </recommendedName>
</protein>
<dbReference type="Proteomes" id="UP000176308">
    <property type="component" value="Unassembled WGS sequence"/>
</dbReference>
<dbReference type="GO" id="GO:0016020">
    <property type="term" value="C:membrane"/>
    <property type="evidence" value="ECO:0007669"/>
    <property type="project" value="UniProtKB-SubCell"/>
</dbReference>
<feature type="domain" description="Peptidase M50" evidence="12">
    <location>
        <begin position="12"/>
        <end position="352"/>
    </location>
</feature>
<accession>A0A1G2I7J7</accession>
<evidence type="ECO:0000256" key="2">
    <source>
        <dbReference type="ARBA" id="ARBA00004141"/>
    </source>
</evidence>
<dbReference type="GO" id="GO:0004222">
    <property type="term" value="F:metalloendopeptidase activity"/>
    <property type="evidence" value="ECO:0007669"/>
    <property type="project" value="InterPro"/>
</dbReference>
<organism evidence="14 15">
    <name type="scientific">Candidatus Staskawiczbacteria bacterium RIFCSPLOWO2_01_FULL_33_9</name>
    <dbReference type="NCBI Taxonomy" id="1802211"/>
    <lineage>
        <taxon>Bacteria</taxon>
        <taxon>Candidatus Staskawicziibacteriota</taxon>
    </lineage>
</organism>
<keyword evidence="5 11" id="KW-0812">Transmembrane</keyword>
<keyword evidence="8 11" id="KW-1133">Transmembrane helix</keyword>
<evidence type="ECO:0000256" key="11">
    <source>
        <dbReference type="SAM" id="Phobius"/>
    </source>
</evidence>
<dbReference type="Pfam" id="PF02163">
    <property type="entry name" value="Peptidase_M50"/>
    <property type="match status" value="1"/>
</dbReference>
<dbReference type="Pfam" id="PF17820">
    <property type="entry name" value="PDZ_6"/>
    <property type="match status" value="1"/>
</dbReference>
<evidence type="ECO:0000256" key="8">
    <source>
        <dbReference type="ARBA" id="ARBA00022989"/>
    </source>
</evidence>
<evidence type="ECO:0000256" key="3">
    <source>
        <dbReference type="ARBA" id="ARBA00007931"/>
    </source>
</evidence>
<proteinExistence type="inferred from homology"/>
<keyword evidence="10 11" id="KW-0472">Membrane</keyword>
<feature type="non-terminal residue" evidence="14">
    <location>
        <position position="366"/>
    </location>
</feature>
<dbReference type="PANTHER" id="PTHR42837:SF2">
    <property type="entry name" value="MEMBRANE METALLOPROTEASE ARASP2, CHLOROPLASTIC-RELATED"/>
    <property type="match status" value="1"/>
</dbReference>
<evidence type="ECO:0000256" key="7">
    <source>
        <dbReference type="ARBA" id="ARBA00022833"/>
    </source>
</evidence>
<evidence type="ECO:0000259" key="12">
    <source>
        <dbReference type="Pfam" id="PF02163"/>
    </source>
</evidence>
<evidence type="ECO:0000256" key="9">
    <source>
        <dbReference type="ARBA" id="ARBA00023049"/>
    </source>
</evidence>
<dbReference type="CDD" id="cd06163">
    <property type="entry name" value="S2P-M50_PDZ_RseP-like"/>
    <property type="match status" value="1"/>
</dbReference>
<evidence type="ECO:0000256" key="6">
    <source>
        <dbReference type="ARBA" id="ARBA00022801"/>
    </source>
</evidence>